<comment type="caution">
    <text evidence="1">The sequence shown here is derived from an EMBL/GenBank/DDBJ whole genome shotgun (WGS) entry which is preliminary data.</text>
</comment>
<dbReference type="EMBL" id="JACJID010000006">
    <property type="protein sequence ID" value="MBA8930137.1"/>
    <property type="molecule type" value="Genomic_DNA"/>
</dbReference>
<keyword evidence="2" id="KW-1185">Reference proteome</keyword>
<gene>
    <name evidence="1" type="ORF">BC739_007370</name>
</gene>
<evidence type="ECO:0000313" key="2">
    <source>
        <dbReference type="Proteomes" id="UP000517916"/>
    </source>
</evidence>
<proteinExistence type="predicted"/>
<organism evidence="1 2">
    <name type="scientific">Kutzneria viridogrisea</name>
    <dbReference type="NCBI Taxonomy" id="47990"/>
    <lineage>
        <taxon>Bacteria</taxon>
        <taxon>Bacillati</taxon>
        <taxon>Actinomycetota</taxon>
        <taxon>Actinomycetes</taxon>
        <taxon>Pseudonocardiales</taxon>
        <taxon>Pseudonocardiaceae</taxon>
        <taxon>Kutzneria</taxon>
    </lineage>
</organism>
<dbReference type="Proteomes" id="UP000517916">
    <property type="component" value="Unassembled WGS sequence"/>
</dbReference>
<reference evidence="1 2" key="1">
    <citation type="submission" date="2020-08" db="EMBL/GenBank/DDBJ databases">
        <title>Genomic Encyclopedia of Archaeal and Bacterial Type Strains, Phase II (KMG-II): from individual species to whole genera.</title>
        <authorList>
            <person name="Goeker M."/>
        </authorList>
    </citation>
    <scope>NUCLEOTIDE SEQUENCE [LARGE SCALE GENOMIC DNA]</scope>
    <source>
        <strain evidence="1 2">DSM 43850</strain>
    </source>
</reference>
<accession>A0ABR6BTA4</accession>
<evidence type="ECO:0000313" key="1">
    <source>
        <dbReference type="EMBL" id="MBA8930137.1"/>
    </source>
</evidence>
<dbReference type="RefSeq" id="WP_025354712.1">
    <property type="nucleotide sequence ID" value="NZ_BAAABQ010000019.1"/>
</dbReference>
<name>A0ABR6BTA4_9PSEU</name>
<sequence>MTDNTEELVGEQSAATLVTCSTCGRLRDVHANSVESLAWACERERGVVRWMCPTCARAHVRDIEGKLPAEYW</sequence>
<protein>
    <submittedName>
        <fullName evidence="1">Fe2+ or Zn2+ uptake regulation protein</fullName>
    </submittedName>
</protein>